<gene>
    <name evidence="1" type="ORF">PR003_g22496</name>
</gene>
<dbReference type="Proteomes" id="UP000434957">
    <property type="component" value="Unassembled WGS sequence"/>
</dbReference>
<comment type="caution">
    <text evidence="1">The sequence shown here is derived from an EMBL/GenBank/DDBJ whole genome shotgun (WGS) entry which is preliminary data.</text>
</comment>
<keyword evidence="2" id="KW-1185">Reference proteome</keyword>
<proteinExistence type="predicted"/>
<name>A0A6A4DCJ7_9STRA</name>
<evidence type="ECO:0000313" key="1">
    <source>
        <dbReference type="EMBL" id="KAE9301519.1"/>
    </source>
</evidence>
<dbReference type="EMBL" id="QXFT01002236">
    <property type="protein sequence ID" value="KAE9301519.1"/>
    <property type="molecule type" value="Genomic_DNA"/>
</dbReference>
<protein>
    <submittedName>
        <fullName evidence="1">Uncharacterized protein</fullName>
    </submittedName>
</protein>
<reference evidence="1 2" key="1">
    <citation type="submission" date="2018-08" db="EMBL/GenBank/DDBJ databases">
        <title>Genomic investigation of the strawberry pathogen Phytophthora fragariae indicates pathogenicity is determined by transcriptional variation in three key races.</title>
        <authorList>
            <person name="Adams T.M."/>
            <person name="Armitage A.D."/>
            <person name="Sobczyk M.K."/>
            <person name="Bates H.J."/>
            <person name="Dunwell J.M."/>
            <person name="Nellist C.F."/>
            <person name="Harrison R.J."/>
        </authorList>
    </citation>
    <scope>NUCLEOTIDE SEQUENCE [LARGE SCALE GENOMIC DNA]</scope>
    <source>
        <strain evidence="1 2">SCRP333</strain>
    </source>
</reference>
<evidence type="ECO:0000313" key="2">
    <source>
        <dbReference type="Proteomes" id="UP000434957"/>
    </source>
</evidence>
<accession>A0A6A4DCJ7</accession>
<organism evidence="1 2">
    <name type="scientific">Phytophthora rubi</name>
    <dbReference type="NCBI Taxonomy" id="129364"/>
    <lineage>
        <taxon>Eukaryota</taxon>
        <taxon>Sar</taxon>
        <taxon>Stramenopiles</taxon>
        <taxon>Oomycota</taxon>
        <taxon>Peronosporomycetes</taxon>
        <taxon>Peronosporales</taxon>
        <taxon>Peronosporaceae</taxon>
        <taxon>Phytophthora</taxon>
    </lineage>
</organism>
<dbReference type="AlphaFoldDB" id="A0A6A4DCJ7"/>
<sequence>MSPMYRRPWLLAAVCSAYRATRQTCKALPCVKAIMPSTRWCLPSTPRYLNGTSPRGAICIASQPSAIASCVAATNTRRVCAKPARLSSHMNITGYGATTHPSKHVCTTTAISASFA</sequence>